<dbReference type="AlphaFoldDB" id="A0A7X6I6L8"/>
<dbReference type="RefSeq" id="WP_168107619.1">
    <property type="nucleotide sequence ID" value="NZ_VTOX01000003.1"/>
</dbReference>
<feature type="transmembrane region" description="Helical" evidence="1">
    <location>
        <begin position="76"/>
        <end position="95"/>
    </location>
</feature>
<gene>
    <name evidence="2" type="ORF">RAMLITH_11855</name>
</gene>
<name>A0A7X6I6L8_9BURK</name>
<evidence type="ECO:0000313" key="3">
    <source>
        <dbReference type="Proteomes" id="UP000521868"/>
    </source>
</evidence>
<accession>A0A7X6I6L8</accession>
<dbReference type="EMBL" id="VTOX01000003">
    <property type="protein sequence ID" value="NKE66518.1"/>
    <property type="molecule type" value="Genomic_DNA"/>
</dbReference>
<organism evidence="2 3">
    <name type="scientific">Ramlibacter lithotrophicus</name>
    <dbReference type="NCBI Taxonomy" id="2606681"/>
    <lineage>
        <taxon>Bacteria</taxon>
        <taxon>Pseudomonadati</taxon>
        <taxon>Pseudomonadota</taxon>
        <taxon>Betaproteobacteria</taxon>
        <taxon>Burkholderiales</taxon>
        <taxon>Comamonadaceae</taxon>
        <taxon>Ramlibacter</taxon>
    </lineage>
</organism>
<dbReference type="Proteomes" id="UP000521868">
    <property type="component" value="Unassembled WGS sequence"/>
</dbReference>
<keyword evidence="1" id="KW-0812">Transmembrane</keyword>
<keyword evidence="1" id="KW-1133">Transmembrane helix</keyword>
<proteinExistence type="predicted"/>
<feature type="transmembrane region" description="Helical" evidence="1">
    <location>
        <begin position="51"/>
        <end position="69"/>
    </location>
</feature>
<keyword evidence="3" id="KW-1185">Reference proteome</keyword>
<protein>
    <submittedName>
        <fullName evidence="2">Uncharacterized protein</fullName>
    </submittedName>
</protein>
<keyword evidence="1" id="KW-0472">Membrane</keyword>
<feature type="transmembrane region" description="Helical" evidence="1">
    <location>
        <begin position="107"/>
        <end position="125"/>
    </location>
</feature>
<evidence type="ECO:0000256" key="1">
    <source>
        <dbReference type="SAM" id="Phobius"/>
    </source>
</evidence>
<evidence type="ECO:0000313" key="2">
    <source>
        <dbReference type="EMBL" id="NKE66518.1"/>
    </source>
</evidence>
<sequence>MTAAPPDRFLRAAAIVAALFGLATIASGGNALSGGPAARQAAGAYVPFVLWFNFLAGFAYVAAGAGLWLRRRWAAMLALVIAGTTLLVFAAFGVHVLNGGAYEVRTAGAMTLRSLVWIAIGWLAWRRIARLG</sequence>
<reference evidence="2 3" key="1">
    <citation type="journal article" date="2020" name="Nature">
        <title>Bacterial chemolithoautotrophy via manganese oxidation.</title>
        <authorList>
            <person name="Yu H."/>
            <person name="Leadbetter J.R."/>
        </authorList>
    </citation>
    <scope>NUCLEOTIDE SEQUENCE [LARGE SCALE GENOMIC DNA]</scope>
    <source>
        <strain evidence="2 3">RBP-1</strain>
    </source>
</reference>
<comment type="caution">
    <text evidence="2">The sequence shown here is derived from an EMBL/GenBank/DDBJ whole genome shotgun (WGS) entry which is preliminary data.</text>
</comment>